<evidence type="ECO:0000259" key="9">
    <source>
        <dbReference type="Pfam" id="PF04083"/>
    </source>
</evidence>
<evidence type="ECO:0000256" key="2">
    <source>
        <dbReference type="ARBA" id="ARBA00022729"/>
    </source>
</evidence>
<feature type="active site" description="Charge relay system" evidence="8">
    <location>
        <position position="398"/>
    </location>
</feature>
<dbReference type="SUPFAM" id="SSF53474">
    <property type="entry name" value="alpha/beta-Hydrolases"/>
    <property type="match status" value="1"/>
</dbReference>
<protein>
    <recommendedName>
        <fullName evidence="7">Lipase</fullName>
    </recommendedName>
</protein>
<name>A0A0C9RRQ5_9HYME</name>
<evidence type="ECO:0000313" key="11">
    <source>
        <dbReference type="EMBL" id="JAG79823.1"/>
    </source>
</evidence>
<keyword evidence="4 7" id="KW-0442">Lipid degradation</keyword>
<dbReference type="InterPro" id="IPR025483">
    <property type="entry name" value="Lipase_euk"/>
</dbReference>
<dbReference type="InterPro" id="IPR022742">
    <property type="entry name" value="Hydrolase_4"/>
</dbReference>
<dbReference type="PANTHER" id="PTHR11005">
    <property type="entry name" value="LYSOSOMAL ACID LIPASE-RELATED"/>
    <property type="match status" value="1"/>
</dbReference>
<feature type="active site" description="Nucleophile" evidence="8">
    <location>
        <position position="193"/>
    </location>
</feature>
<evidence type="ECO:0000313" key="13">
    <source>
        <dbReference type="RefSeq" id="XP_011296938.1"/>
    </source>
</evidence>
<dbReference type="AlphaFoldDB" id="A0A0C9RRQ5"/>
<evidence type="ECO:0000313" key="12">
    <source>
        <dbReference type="Proteomes" id="UP000694866"/>
    </source>
</evidence>
<evidence type="ECO:0000259" key="10">
    <source>
        <dbReference type="Pfam" id="PF12146"/>
    </source>
</evidence>
<dbReference type="PIRSF" id="PIRSF000862">
    <property type="entry name" value="Steryl_ester_lip"/>
    <property type="match status" value="1"/>
</dbReference>
<dbReference type="GO" id="GO:0016788">
    <property type="term" value="F:hydrolase activity, acting on ester bonds"/>
    <property type="evidence" value="ECO:0007669"/>
    <property type="project" value="InterPro"/>
</dbReference>
<keyword evidence="2" id="KW-0732">Signal</keyword>
<evidence type="ECO:0000256" key="3">
    <source>
        <dbReference type="ARBA" id="ARBA00022801"/>
    </source>
</evidence>
<evidence type="ECO:0000256" key="4">
    <source>
        <dbReference type="ARBA" id="ARBA00022963"/>
    </source>
</evidence>
<dbReference type="Gene3D" id="3.40.50.1820">
    <property type="entry name" value="alpha/beta hydrolase"/>
    <property type="match status" value="1"/>
</dbReference>
<evidence type="ECO:0000256" key="6">
    <source>
        <dbReference type="ARBA" id="ARBA00023180"/>
    </source>
</evidence>
<reference evidence="13" key="2">
    <citation type="submission" date="2025-04" db="UniProtKB">
        <authorList>
            <consortium name="RefSeq"/>
        </authorList>
    </citation>
    <scope>IDENTIFICATION</scope>
    <source>
        <strain evidence="13">USDA-PBARC FA_bdor</strain>
        <tissue evidence="13">Whole organism</tissue>
    </source>
</reference>
<keyword evidence="3 7" id="KW-0378">Hydrolase</keyword>
<evidence type="ECO:0000256" key="8">
    <source>
        <dbReference type="PIRSR" id="PIRSR000862-1"/>
    </source>
</evidence>
<keyword evidence="5" id="KW-0443">Lipid metabolism</keyword>
<proteinExistence type="inferred from homology"/>
<dbReference type="EMBL" id="GBYB01010056">
    <property type="protein sequence ID" value="JAG79823.1"/>
    <property type="molecule type" value="Transcribed_RNA"/>
</dbReference>
<dbReference type="RefSeq" id="XP_011296938.1">
    <property type="nucleotide sequence ID" value="XM_011298636.1"/>
</dbReference>
<dbReference type="InterPro" id="IPR006693">
    <property type="entry name" value="AB_hydrolase_lipase"/>
</dbReference>
<dbReference type="GO" id="GO:0016042">
    <property type="term" value="P:lipid catabolic process"/>
    <property type="evidence" value="ECO:0007669"/>
    <property type="project" value="UniProtKB-KW"/>
</dbReference>
<dbReference type="Proteomes" id="UP000694866">
    <property type="component" value="Unplaced"/>
</dbReference>
<sequence length="430" mass="49183">MTMARGGTFEEMFTITFIIFILTGLSAARVPLEAPLGGDKLQSRSHLEYNEDAHLTARELITKYGYRGETHRVETSDGHILELHRITGPKGNGRPFGKPVAFLMHGLLSSSVDWLISGPEKAFAYMLADHGYDVWLGNARGNSYSRKHKKYSVLDKNFWMFSWHEIGVEDLPAMIDYVQKTTKKDKIFYIGHSQGTTSFFVMCSEKPQYNDKIHAMFAMAPVTYMKHMSSPFFRILSRFDNLLVGALEALGTYEFKPTDDFLNRVKTMACDEEASTQPLCENIMFLIGGYGTDQMNKTLLPAILGHVPAGSSARQLLHYAQLMKSDGFSRYNHGIWENLKKYGQFSPPKYDLSKVTAPVVLHYSLNDIFSHVKDVDRLEEQLPNVHSRLRVPNPKFAHLDYMWGVDAYRLLYNKTILMMNRLHEKHELED</sequence>
<dbReference type="GeneID" id="105262827"/>
<feature type="domain" description="Serine aminopeptidase S33" evidence="10">
    <location>
        <begin position="121"/>
        <end position="258"/>
    </location>
</feature>
<evidence type="ECO:0000256" key="5">
    <source>
        <dbReference type="ARBA" id="ARBA00023098"/>
    </source>
</evidence>
<comment type="similarity">
    <text evidence="1 7">Belongs to the AB hydrolase superfamily. Lipase family.</text>
</comment>
<accession>A0A9R1STM4</accession>
<evidence type="ECO:0000256" key="1">
    <source>
        <dbReference type="ARBA" id="ARBA00010701"/>
    </source>
</evidence>
<organism evidence="11">
    <name type="scientific">Fopius arisanus</name>
    <dbReference type="NCBI Taxonomy" id="64838"/>
    <lineage>
        <taxon>Eukaryota</taxon>
        <taxon>Metazoa</taxon>
        <taxon>Ecdysozoa</taxon>
        <taxon>Arthropoda</taxon>
        <taxon>Hexapoda</taxon>
        <taxon>Insecta</taxon>
        <taxon>Pterygota</taxon>
        <taxon>Neoptera</taxon>
        <taxon>Endopterygota</taxon>
        <taxon>Hymenoptera</taxon>
        <taxon>Apocrita</taxon>
        <taxon>Ichneumonoidea</taxon>
        <taxon>Braconidae</taxon>
        <taxon>Opiinae</taxon>
        <taxon>Fopius</taxon>
    </lineage>
</organism>
<dbReference type="OrthoDB" id="9974421at2759"/>
<keyword evidence="6" id="KW-0325">Glycoprotein</keyword>
<dbReference type="Pfam" id="PF12146">
    <property type="entry name" value="Hydrolase_4"/>
    <property type="match status" value="1"/>
</dbReference>
<gene>
    <name evidence="11" type="primary">Lip3_6</name>
    <name evidence="13" type="synonym">LOC105262827</name>
    <name evidence="11" type="ORF">g.13660</name>
</gene>
<accession>A0A0C9RRQ5</accession>
<dbReference type="Pfam" id="PF04083">
    <property type="entry name" value="Abhydro_lipase"/>
    <property type="match status" value="1"/>
</dbReference>
<reference evidence="11" key="1">
    <citation type="submission" date="2015-01" db="EMBL/GenBank/DDBJ databases">
        <title>Transcriptome Assembly of Fopius arisanus.</title>
        <authorList>
            <person name="Geib S."/>
        </authorList>
    </citation>
    <scope>NUCLEOTIDE SEQUENCE</scope>
</reference>
<evidence type="ECO:0000256" key="7">
    <source>
        <dbReference type="PIRNR" id="PIRNR000862"/>
    </source>
</evidence>
<dbReference type="FunFam" id="3.40.50.1820:FF:000021">
    <property type="entry name" value="Lipase"/>
    <property type="match status" value="1"/>
</dbReference>
<dbReference type="KEGG" id="fas:105262827"/>
<keyword evidence="12" id="KW-1185">Reference proteome</keyword>
<feature type="active site" description="Charge relay system" evidence="8">
    <location>
        <position position="367"/>
    </location>
</feature>
<dbReference type="InterPro" id="IPR029058">
    <property type="entry name" value="AB_hydrolase_fold"/>
</dbReference>
<feature type="domain" description="Partial AB-hydrolase lipase" evidence="9">
    <location>
        <begin position="58"/>
        <end position="117"/>
    </location>
</feature>